<feature type="compositionally biased region" description="Acidic residues" evidence="12">
    <location>
        <begin position="626"/>
        <end position="638"/>
    </location>
</feature>
<feature type="domain" description="ABC transporter" evidence="14">
    <location>
        <begin position="1017"/>
        <end position="1261"/>
    </location>
</feature>
<dbReference type="PANTHER" id="PTHR43394:SF27">
    <property type="entry name" value="ATP-DEPENDENT TRANSLOCASE ABCB1-LIKE"/>
    <property type="match status" value="1"/>
</dbReference>
<dbReference type="GO" id="GO:0015421">
    <property type="term" value="F:ABC-type oligopeptide transporter activity"/>
    <property type="evidence" value="ECO:0007669"/>
    <property type="project" value="TreeGrafter"/>
</dbReference>
<dbReference type="PROSITE" id="PS00211">
    <property type="entry name" value="ABC_TRANSPORTER_1"/>
    <property type="match status" value="2"/>
</dbReference>
<dbReference type="SUPFAM" id="SSF90123">
    <property type="entry name" value="ABC transporter transmembrane region"/>
    <property type="match status" value="2"/>
</dbReference>
<feature type="domain" description="ABC transporter" evidence="14">
    <location>
        <begin position="381"/>
        <end position="617"/>
    </location>
</feature>
<dbReference type="PROSITE" id="PS50929">
    <property type="entry name" value="ABC_TM1F"/>
    <property type="match status" value="2"/>
</dbReference>
<dbReference type="SUPFAM" id="SSF52540">
    <property type="entry name" value="P-loop containing nucleoside triphosphate hydrolases"/>
    <property type="match status" value="2"/>
</dbReference>
<evidence type="ECO:0000256" key="12">
    <source>
        <dbReference type="SAM" id="MobiDB-lite"/>
    </source>
</evidence>
<dbReference type="Gene3D" id="3.40.50.300">
    <property type="entry name" value="P-loop containing nucleotide triphosphate hydrolases"/>
    <property type="match status" value="2"/>
</dbReference>
<keyword evidence="3" id="KW-0813">Transport</keyword>
<evidence type="ECO:0000256" key="4">
    <source>
        <dbReference type="ARBA" id="ARBA00022692"/>
    </source>
</evidence>
<evidence type="ECO:0000256" key="1">
    <source>
        <dbReference type="ARBA" id="ARBA00004141"/>
    </source>
</evidence>
<dbReference type="GO" id="GO:0005524">
    <property type="term" value="F:ATP binding"/>
    <property type="evidence" value="ECO:0007669"/>
    <property type="project" value="UniProtKB-KW"/>
</dbReference>
<dbReference type="InterPro" id="IPR003593">
    <property type="entry name" value="AAA+_ATPase"/>
</dbReference>
<dbReference type="InterPro" id="IPR003439">
    <property type="entry name" value="ABC_transporter-like_ATP-bd"/>
</dbReference>
<evidence type="ECO:0000256" key="6">
    <source>
        <dbReference type="ARBA" id="ARBA00022741"/>
    </source>
</evidence>
<dbReference type="FunFam" id="3.40.50.300:FF:000479">
    <property type="entry name" value="Multidrug resistance protein 1A"/>
    <property type="match status" value="1"/>
</dbReference>
<dbReference type="AlphaFoldDB" id="A0A0X3P7N3"/>
<evidence type="ECO:0000256" key="13">
    <source>
        <dbReference type="SAM" id="Phobius"/>
    </source>
</evidence>
<dbReference type="GO" id="GO:0016887">
    <property type="term" value="F:ATP hydrolysis activity"/>
    <property type="evidence" value="ECO:0007669"/>
    <property type="project" value="InterPro"/>
</dbReference>
<keyword evidence="8" id="KW-1278">Translocase</keyword>
<evidence type="ECO:0000256" key="11">
    <source>
        <dbReference type="ARBA" id="ARBA00023180"/>
    </source>
</evidence>
<protein>
    <recommendedName>
        <fullName evidence="17">Multidrug resistance protein 1</fullName>
    </recommendedName>
</protein>
<sequence>MTLLQTSAMSSNDQEYAVNDDDIEEEKSSAISEKAFEKEKKVNFFSLFRYADAADIAMVVIGSLCSLAVGVSFPINLIIFSNVVNGFTNSTDGSGALATMDENSKWFIILGAVSLVLAFIQMFCFSLAANRQSRRIRLQLFKQMLRQDMAWFDRQSVGDLITKLTSNLEQIESGIGDRLSRFLQNFIMFISCFVTAFVNGWKLTLVGISTAPFIVLAFSLMGVSLGRFAIKENQAYSGANSIASEVLTAIRTVFAFIGQEKEAKRYSSELGAAAKVSMKKNAVLGFSIGLITLSVFASSGLTFWFGVKELPTDPDLNSGKIVSVVLAFLVGSIGLGLVLPEFAFFTRAASAARSVFHIIERVPEIDKEAEGRILDEVRGKIEFKNVSFAYPMRPDVVTLRDFSLKVQPGQTIAIVGPSGSGKSTSVQLLQRFYDALQGEVLIDGVDIRELDIKWYRSQLGVVSQEPVLFCGTVAENIALGRPGATQEDIEKAAKMADVHDFILSLPKAYDTPIAEGGGSMSGGQKQRIAIARALIRNPKILLLDEATSALDTRSERAVQTALDRARTGRTVIMIAHRLTTVRDADKILVVDRGEVKEKGTHEELVALNGIYAHMLSTQEKGKSDESESEPGSDYEEEVGGILSKEELARQHVWMRSKRAKETESVVSAATDSTLAEARTERHPLLRAIKLNKPEYPVFFIGLFLSFLGGVIQPAYALLYSEMFDTFTIQDYDQKLAKTSFLAGMMALVGFFKLLCTFFSALCLGIAGARLTKRVRAMLFEAMLKQEAGWFDRMENQPGILTARLATEVSSLELVTGSQLGSMLEAVCLVIAALVIAFVYSWALALVNIAFMPIIVGASAFQMKHNRAAFSQHEVMGSQVVQEALSAERTVFSLGLENHFYQLFKERSAPSASQRYKDSALLALVHCFANSIAYFQTTASFYVGAVLMSKGQLDLLAVFRAYSAFNFGSQALARVAALAPDYQKALVKIRKVFSTIDRETKMDVLDGLYPETDFKGKIEFRNVYFRYPTRKDVRILRRFNHTVSPGESVALVGQSGCGKSTLLQLVQRLYDVSPHGPDSGVFLDGMDVRILAPNWIRQQIGIVSQEPNLFDMTIQENIAYGDNSREVEMSEIIDAAKKANVHDFVMSLPEGYETKVGARGSQLSGGQKQRVAIARALVRNPRLLLLDEATSALDNESERIVQAALDAAMAEGNRTSLIVAHRLTTVENCSFIVVLQDGQKVECGPPDALMRAKGVYYTLHNVDAAVKRH</sequence>
<keyword evidence="10 13" id="KW-0472">Membrane</keyword>
<dbReference type="GO" id="GO:0090374">
    <property type="term" value="P:oligopeptide export from mitochondrion"/>
    <property type="evidence" value="ECO:0007669"/>
    <property type="project" value="TreeGrafter"/>
</dbReference>
<feature type="transmembrane region" description="Helical" evidence="13">
    <location>
        <begin position="182"/>
        <end position="201"/>
    </location>
</feature>
<dbReference type="CDD" id="cd03249">
    <property type="entry name" value="ABC_MTABC3_MDL1_MDL2"/>
    <property type="match status" value="2"/>
</dbReference>
<comment type="subcellular location">
    <subcellularLocation>
        <location evidence="1">Membrane</location>
        <topology evidence="1">Multi-pass membrane protein</topology>
    </subcellularLocation>
</comment>
<evidence type="ECO:0000256" key="3">
    <source>
        <dbReference type="ARBA" id="ARBA00022448"/>
    </source>
</evidence>
<dbReference type="InterPro" id="IPR039421">
    <property type="entry name" value="Type_1_exporter"/>
</dbReference>
<keyword evidence="4 13" id="KW-0812">Transmembrane</keyword>
<keyword evidence="5" id="KW-0677">Repeat</keyword>
<comment type="similarity">
    <text evidence="2">Belongs to the ABC transporter superfamily. ABCB family. Multidrug resistance exporter (TC 3.A.1.201) subfamily.</text>
</comment>
<keyword evidence="7" id="KW-0067">ATP-binding</keyword>
<evidence type="ECO:0008006" key="17">
    <source>
        <dbReference type="Google" id="ProtNLM"/>
    </source>
</evidence>
<evidence type="ECO:0000256" key="2">
    <source>
        <dbReference type="ARBA" id="ARBA00007577"/>
    </source>
</evidence>
<feature type="domain" description="ABC transmembrane type-1" evidence="15">
    <location>
        <begin position="60"/>
        <end position="347"/>
    </location>
</feature>
<dbReference type="PANTHER" id="PTHR43394">
    <property type="entry name" value="ATP-DEPENDENT PERMEASE MDL1, MITOCHONDRIAL"/>
    <property type="match status" value="1"/>
</dbReference>
<evidence type="ECO:0000313" key="16">
    <source>
        <dbReference type="EMBL" id="JAP45897.1"/>
    </source>
</evidence>
<evidence type="ECO:0000256" key="7">
    <source>
        <dbReference type="ARBA" id="ARBA00022840"/>
    </source>
</evidence>
<feature type="transmembrane region" description="Helical" evidence="13">
    <location>
        <begin position="740"/>
        <end position="768"/>
    </location>
</feature>
<proteinExistence type="inferred from homology"/>
<evidence type="ECO:0000256" key="9">
    <source>
        <dbReference type="ARBA" id="ARBA00022989"/>
    </source>
</evidence>
<dbReference type="InterPro" id="IPR027417">
    <property type="entry name" value="P-loop_NTPase"/>
</dbReference>
<dbReference type="CDD" id="cd18578">
    <property type="entry name" value="ABC_6TM_Pgp_ABCB1_D2_like"/>
    <property type="match status" value="1"/>
</dbReference>
<gene>
    <name evidence="16" type="ORF">TR120471</name>
</gene>
<feature type="transmembrane region" description="Helical" evidence="13">
    <location>
        <begin position="207"/>
        <end position="230"/>
    </location>
</feature>
<dbReference type="Gene3D" id="1.20.1560.10">
    <property type="entry name" value="ABC transporter type 1, transmembrane domain"/>
    <property type="match status" value="1"/>
</dbReference>
<organism evidence="16">
    <name type="scientific">Schistocephalus solidus</name>
    <name type="common">Tapeworm</name>
    <dbReference type="NCBI Taxonomy" id="70667"/>
    <lineage>
        <taxon>Eukaryota</taxon>
        <taxon>Metazoa</taxon>
        <taxon>Spiralia</taxon>
        <taxon>Lophotrochozoa</taxon>
        <taxon>Platyhelminthes</taxon>
        <taxon>Cestoda</taxon>
        <taxon>Eucestoda</taxon>
        <taxon>Diphyllobothriidea</taxon>
        <taxon>Diphyllobothriidae</taxon>
        <taxon>Schistocephalus</taxon>
    </lineage>
</organism>
<feature type="compositionally biased region" description="Polar residues" evidence="12">
    <location>
        <begin position="1"/>
        <end position="14"/>
    </location>
</feature>
<name>A0A0X3P7N3_SCHSO</name>
<feature type="transmembrane region" description="Helical" evidence="13">
    <location>
        <begin position="56"/>
        <end position="80"/>
    </location>
</feature>
<dbReference type="Pfam" id="PF00005">
    <property type="entry name" value="ABC_tran"/>
    <property type="match status" value="2"/>
</dbReference>
<dbReference type="InterPro" id="IPR036640">
    <property type="entry name" value="ABC1_TM_sf"/>
</dbReference>
<dbReference type="InterPro" id="IPR017871">
    <property type="entry name" value="ABC_transporter-like_CS"/>
</dbReference>
<evidence type="ECO:0000259" key="15">
    <source>
        <dbReference type="PROSITE" id="PS50929"/>
    </source>
</evidence>
<reference evidence="16" key="1">
    <citation type="submission" date="2016-01" db="EMBL/GenBank/DDBJ databases">
        <title>Reference transcriptome for the parasite Schistocephalus solidus: insights into the molecular evolution of parasitism.</title>
        <authorList>
            <person name="Hebert F.O."/>
            <person name="Grambauer S."/>
            <person name="Barber I."/>
            <person name="Landry C.R."/>
            <person name="Aubin-Horth N."/>
        </authorList>
    </citation>
    <scope>NUCLEOTIDE SEQUENCE</scope>
</reference>
<dbReference type="CDD" id="cd18577">
    <property type="entry name" value="ABC_6TM_Pgp_ABCB1_D1_like"/>
    <property type="match status" value="1"/>
</dbReference>
<evidence type="ECO:0000256" key="10">
    <source>
        <dbReference type="ARBA" id="ARBA00023136"/>
    </source>
</evidence>
<evidence type="ECO:0000256" key="5">
    <source>
        <dbReference type="ARBA" id="ARBA00022737"/>
    </source>
</evidence>
<evidence type="ECO:0000259" key="14">
    <source>
        <dbReference type="PROSITE" id="PS50893"/>
    </source>
</evidence>
<feature type="transmembrane region" description="Helical" evidence="13">
    <location>
        <begin position="825"/>
        <end position="855"/>
    </location>
</feature>
<feature type="domain" description="ABC transmembrane type-1" evidence="15">
    <location>
        <begin position="699"/>
        <end position="983"/>
    </location>
</feature>
<accession>A0A0X3P7N3</accession>
<dbReference type="InterPro" id="IPR011527">
    <property type="entry name" value="ABC1_TM_dom"/>
</dbReference>
<dbReference type="Pfam" id="PF00664">
    <property type="entry name" value="ABC_membrane"/>
    <property type="match status" value="2"/>
</dbReference>
<feature type="transmembrane region" description="Helical" evidence="13">
    <location>
        <begin position="106"/>
        <end position="129"/>
    </location>
</feature>
<feature type="transmembrane region" description="Helical" evidence="13">
    <location>
        <begin position="283"/>
        <end position="305"/>
    </location>
</feature>
<dbReference type="FunFam" id="3.40.50.300:FF:000205">
    <property type="entry name" value="ABC transporter B family member 4"/>
    <property type="match status" value="1"/>
</dbReference>
<keyword evidence="6" id="KW-0547">Nucleotide-binding</keyword>
<feature type="transmembrane region" description="Helical" evidence="13">
    <location>
        <begin position="695"/>
        <end position="720"/>
    </location>
</feature>
<dbReference type="PROSITE" id="PS50893">
    <property type="entry name" value="ABC_TRANSPORTER_2"/>
    <property type="match status" value="2"/>
</dbReference>
<feature type="region of interest" description="Disordered" evidence="12">
    <location>
        <begin position="1"/>
        <end position="21"/>
    </location>
</feature>
<feature type="transmembrane region" description="Helical" evidence="13">
    <location>
        <begin position="325"/>
        <end position="345"/>
    </location>
</feature>
<dbReference type="EMBL" id="GEEE01017328">
    <property type="protein sequence ID" value="JAP45897.1"/>
    <property type="molecule type" value="Transcribed_RNA"/>
</dbReference>
<keyword evidence="9 13" id="KW-1133">Transmembrane helix</keyword>
<keyword evidence="11" id="KW-0325">Glycoprotein</keyword>
<feature type="region of interest" description="Disordered" evidence="12">
    <location>
        <begin position="617"/>
        <end position="639"/>
    </location>
</feature>
<evidence type="ECO:0000256" key="8">
    <source>
        <dbReference type="ARBA" id="ARBA00022967"/>
    </source>
</evidence>
<dbReference type="GO" id="GO:0005743">
    <property type="term" value="C:mitochondrial inner membrane"/>
    <property type="evidence" value="ECO:0007669"/>
    <property type="project" value="TreeGrafter"/>
</dbReference>
<dbReference type="SMART" id="SM00382">
    <property type="entry name" value="AAA"/>
    <property type="match status" value="2"/>
</dbReference>